<protein>
    <submittedName>
        <fullName evidence="2">Uncharacterized protein</fullName>
    </submittedName>
</protein>
<evidence type="ECO:0000313" key="3">
    <source>
        <dbReference type="Proteomes" id="UP000694416"/>
    </source>
</evidence>
<feature type="region of interest" description="Disordered" evidence="1">
    <location>
        <begin position="1"/>
        <end position="26"/>
    </location>
</feature>
<dbReference type="Ensembl" id="ENSPTET00000010360.1">
    <property type="protein sequence ID" value="ENSPTEP00000006751.1"/>
    <property type="gene ID" value="ENSPTEG00000007736.1"/>
</dbReference>
<organism evidence="2 3">
    <name type="scientific">Piliocolobus tephrosceles</name>
    <name type="common">Ugandan red Colobus</name>
    <dbReference type="NCBI Taxonomy" id="591936"/>
    <lineage>
        <taxon>Eukaryota</taxon>
        <taxon>Metazoa</taxon>
        <taxon>Chordata</taxon>
        <taxon>Craniata</taxon>
        <taxon>Vertebrata</taxon>
        <taxon>Euteleostomi</taxon>
        <taxon>Mammalia</taxon>
        <taxon>Eutheria</taxon>
        <taxon>Euarchontoglires</taxon>
        <taxon>Primates</taxon>
        <taxon>Haplorrhini</taxon>
        <taxon>Catarrhini</taxon>
        <taxon>Cercopithecidae</taxon>
        <taxon>Colobinae</taxon>
        <taxon>Piliocolobus</taxon>
    </lineage>
</organism>
<keyword evidence="3" id="KW-1185">Reference proteome</keyword>
<sequence>FESRQDSRKGVRRQAPEGGEQPGVHFSALDDEGAQQVLNINGYWARPICLGGKNNEIKNNLPLFDTSASQGRKTSCFLPAPMTPASQPLPRFTYADILVVFTFMAAQKPYFKR</sequence>
<proteinExistence type="predicted"/>
<accession>A0A8C9GP79</accession>
<dbReference type="Proteomes" id="UP000694416">
    <property type="component" value="Unplaced"/>
</dbReference>
<dbReference type="AlphaFoldDB" id="A0A8C9GP79"/>
<evidence type="ECO:0000313" key="2">
    <source>
        <dbReference type="Ensembl" id="ENSPTEP00000006751.1"/>
    </source>
</evidence>
<reference evidence="2" key="1">
    <citation type="submission" date="2025-08" db="UniProtKB">
        <authorList>
            <consortium name="Ensembl"/>
        </authorList>
    </citation>
    <scope>IDENTIFICATION</scope>
</reference>
<name>A0A8C9GP79_9PRIM</name>
<reference evidence="2" key="2">
    <citation type="submission" date="2025-09" db="UniProtKB">
        <authorList>
            <consortium name="Ensembl"/>
        </authorList>
    </citation>
    <scope>IDENTIFICATION</scope>
</reference>
<evidence type="ECO:0000256" key="1">
    <source>
        <dbReference type="SAM" id="MobiDB-lite"/>
    </source>
</evidence>